<evidence type="ECO:0000256" key="2">
    <source>
        <dbReference type="ARBA" id="ARBA00023136"/>
    </source>
</evidence>
<dbReference type="GeneID" id="100828454"/>
<dbReference type="PANTHER" id="PTHR31415">
    <property type="entry name" value="OS05G0367900 PROTEIN"/>
    <property type="match status" value="1"/>
</dbReference>
<sequence>MGECDDCCDNCRWKDFWWFVLCLAILVVIVVVIVLVVAFGFVRQVSITVDDASLTRLALVSTPTTALAYNLSLTLSIRNPNWAMSAKNTEPLEAAYAFDGQQFDRVQLADKGAAHGAKKTVLYKLTSGSGAAYVALGNAGVAEFKAQNATGVFEVEVAVSGEVKYTARVSKCKIQAKCPLKLQLVPTGQAAPAAVVFQKVKCKLEKADKTC</sequence>
<dbReference type="GO" id="GO:0005886">
    <property type="term" value="C:plasma membrane"/>
    <property type="evidence" value="ECO:0000318"/>
    <property type="project" value="GO_Central"/>
</dbReference>
<evidence type="ECO:0000256" key="3">
    <source>
        <dbReference type="SAM" id="Phobius"/>
    </source>
</evidence>
<dbReference type="InterPro" id="IPR044839">
    <property type="entry name" value="NDR1-like"/>
</dbReference>
<dbReference type="RefSeq" id="XP_003561273.1">
    <property type="nucleotide sequence ID" value="XM_003561225.4"/>
</dbReference>
<dbReference type="GO" id="GO:0098542">
    <property type="term" value="P:defense response to other organism"/>
    <property type="evidence" value="ECO:0007669"/>
    <property type="project" value="InterPro"/>
</dbReference>
<dbReference type="EnsemblPlants" id="KQK20234">
    <property type="protein sequence ID" value="KQK20234"/>
    <property type="gene ID" value="BRADI_1g53260v3"/>
</dbReference>
<accession>I1H2D8</accession>
<reference evidence="5" key="3">
    <citation type="submission" date="2018-08" db="UniProtKB">
        <authorList>
            <consortium name="EnsemblPlants"/>
        </authorList>
    </citation>
    <scope>IDENTIFICATION</scope>
    <source>
        <strain evidence="5">cv. Bd21</strain>
    </source>
</reference>
<evidence type="ECO:0000313" key="5">
    <source>
        <dbReference type="EnsemblPlants" id="KQK20234"/>
    </source>
</evidence>
<reference evidence="4" key="2">
    <citation type="submission" date="2017-06" db="EMBL/GenBank/DDBJ databases">
        <title>WGS assembly of Brachypodium distachyon.</title>
        <authorList>
            <consortium name="The International Brachypodium Initiative"/>
            <person name="Lucas S."/>
            <person name="Harmon-Smith M."/>
            <person name="Lail K."/>
            <person name="Tice H."/>
            <person name="Grimwood J."/>
            <person name="Bruce D."/>
            <person name="Barry K."/>
            <person name="Shu S."/>
            <person name="Lindquist E."/>
            <person name="Wang M."/>
            <person name="Pitluck S."/>
            <person name="Vogel J.P."/>
            <person name="Garvin D.F."/>
            <person name="Mockler T.C."/>
            <person name="Schmutz J."/>
            <person name="Rokhsar D."/>
            <person name="Bevan M.W."/>
        </authorList>
    </citation>
    <scope>NUCLEOTIDE SEQUENCE</scope>
    <source>
        <strain evidence="4">Bd21</strain>
    </source>
</reference>
<keyword evidence="2 3" id="KW-0472">Membrane</keyword>
<gene>
    <name evidence="5" type="primary">LOC100828454</name>
    <name evidence="4" type="ORF">BRADI_1g53260v3</name>
</gene>
<dbReference type="eggNOG" id="ENOG502R1EX">
    <property type="taxonomic scope" value="Eukaryota"/>
</dbReference>
<proteinExistence type="predicted"/>
<dbReference type="OrthoDB" id="670260at2759"/>
<evidence type="ECO:0000256" key="1">
    <source>
        <dbReference type="ARBA" id="ARBA00004370"/>
    </source>
</evidence>
<evidence type="ECO:0000313" key="4">
    <source>
        <dbReference type="EMBL" id="KQK20234.1"/>
    </source>
</evidence>
<feature type="transmembrane region" description="Helical" evidence="3">
    <location>
        <begin position="16"/>
        <end position="42"/>
    </location>
</feature>
<name>I1H2D8_BRADI</name>
<dbReference type="EMBL" id="CM000880">
    <property type="protein sequence ID" value="KQK20234.1"/>
    <property type="molecule type" value="Genomic_DNA"/>
</dbReference>
<comment type="subcellular location">
    <subcellularLocation>
        <location evidence="1">Membrane</location>
    </subcellularLocation>
</comment>
<dbReference type="Proteomes" id="UP000008810">
    <property type="component" value="Chromosome 1"/>
</dbReference>
<dbReference type="PANTHER" id="PTHR31415:SF78">
    <property type="entry name" value="OS07G0250501 PROTEIN"/>
    <property type="match status" value="1"/>
</dbReference>
<evidence type="ECO:0000313" key="6">
    <source>
        <dbReference type="Proteomes" id="UP000008810"/>
    </source>
</evidence>
<keyword evidence="3" id="KW-0812">Transmembrane</keyword>
<dbReference type="HOGENOM" id="CLU_108204_0_0_1"/>
<dbReference type="AlphaFoldDB" id="I1H2D8"/>
<reference evidence="4 5" key="1">
    <citation type="journal article" date="2010" name="Nature">
        <title>Genome sequencing and analysis of the model grass Brachypodium distachyon.</title>
        <authorList>
            <consortium name="International Brachypodium Initiative"/>
        </authorList>
    </citation>
    <scope>NUCLEOTIDE SEQUENCE [LARGE SCALE GENOMIC DNA]</scope>
    <source>
        <strain evidence="4 5">Bd21</strain>
    </source>
</reference>
<organism evidence="4">
    <name type="scientific">Brachypodium distachyon</name>
    <name type="common">Purple false brome</name>
    <name type="synonym">Trachynia distachya</name>
    <dbReference type="NCBI Taxonomy" id="15368"/>
    <lineage>
        <taxon>Eukaryota</taxon>
        <taxon>Viridiplantae</taxon>
        <taxon>Streptophyta</taxon>
        <taxon>Embryophyta</taxon>
        <taxon>Tracheophyta</taxon>
        <taxon>Spermatophyta</taxon>
        <taxon>Magnoliopsida</taxon>
        <taxon>Liliopsida</taxon>
        <taxon>Poales</taxon>
        <taxon>Poaceae</taxon>
        <taxon>BOP clade</taxon>
        <taxon>Pooideae</taxon>
        <taxon>Stipodae</taxon>
        <taxon>Brachypodieae</taxon>
        <taxon>Brachypodium</taxon>
    </lineage>
</organism>
<keyword evidence="3" id="KW-1133">Transmembrane helix</keyword>
<keyword evidence="6" id="KW-1185">Reference proteome</keyword>
<dbReference type="STRING" id="15368.I1H2D8"/>
<dbReference type="Gramene" id="KQK20234">
    <property type="protein sequence ID" value="KQK20234"/>
    <property type="gene ID" value="BRADI_1g53260v3"/>
</dbReference>
<protein>
    <submittedName>
        <fullName evidence="4 5">Uncharacterized protein</fullName>
    </submittedName>
</protein>
<dbReference type="KEGG" id="bdi:100828454"/>
<dbReference type="GO" id="GO:0009506">
    <property type="term" value="C:plasmodesma"/>
    <property type="evidence" value="ECO:0000318"/>
    <property type="project" value="GO_Central"/>
</dbReference>
<dbReference type="OMA" id="TIRNPNW"/>